<proteinExistence type="predicted"/>
<sequence length="161" mass="17317">MKKILFATVAGTLLFAACKKSSDDDTPAVTNTTRITATPWIYKSAGFDMDRNGTIDQALPGGTLTPCRLDNQYIFATNGAGTMDEGATKCDPANPQTVAFTWAFANNETEIELGGAALFGLAGRFKVWALNDTLLSMSRDTLINFPPLPPTNISILINLKH</sequence>
<name>A0ABP8GDQ2_9BACT</name>
<evidence type="ECO:0000313" key="1">
    <source>
        <dbReference type="EMBL" id="GAA4322109.1"/>
    </source>
</evidence>
<protein>
    <recommendedName>
        <fullName evidence="3">Lipocalin-like domain-containing protein</fullName>
    </recommendedName>
</protein>
<organism evidence="1 2">
    <name type="scientific">Flaviaesturariibacter amylovorans</name>
    <dbReference type="NCBI Taxonomy" id="1084520"/>
    <lineage>
        <taxon>Bacteria</taxon>
        <taxon>Pseudomonadati</taxon>
        <taxon>Bacteroidota</taxon>
        <taxon>Chitinophagia</taxon>
        <taxon>Chitinophagales</taxon>
        <taxon>Chitinophagaceae</taxon>
        <taxon>Flaviaestuariibacter</taxon>
    </lineage>
</organism>
<keyword evidence="2" id="KW-1185">Reference proteome</keyword>
<gene>
    <name evidence="1" type="ORF">GCM10023184_08290</name>
</gene>
<dbReference type="RefSeq" id="WP_345253624.1">
    <property type="nucleotide sequence ID" value="NZ_BAABGY010000002.1"/>
</dbReference>
<evidence type="ECO:0008006" key="3">
    <source>
        <dbReference type="Google" id="ProtNLM"/>
    </source>
</evidence>
<dbReference type="EMBL" id="BAABGY010000002">
    <property type="protein sequence ID" value="GAA4322109.1"/>
    <property type="molecule type" value="Genomic_DNA"/>
</dbReference>
<comment type="caution">
    <text evidence="1">The sequence shown here is derived from an EMBL/GenBank/DDBJ whole genome shotgun (WGS) entry which is preliminary data.</text>
</comment>
<reference evidence="2" key="1">
    <citation type="journal article" date="2019" name="Int. J. Syst. Evol. Microbiol.">
        <title>The Global Catalogue of Microorganisms (GCM) 10K type strain sequencing project: providing services to taxonomists for standard genome sequencing and annotation.</title>
        <authorList>
            <consortium name="The Broad Institute Genomics Platform"/>
            <consortium name="The Broad Institute Genome Sequencing Center for Infectious Disease"/>
            <person name="Wu L."/>
            <person name="Ma J."/>
        </authorList>
    </citation>
    <scope>NUCLEOTIDE SEQUENCE [LARGE SCALE GENOMIC DNA]</scope>
    <source>
        <strain evidence="2">JCM 17919</strain>
    </source>
</reference>
<dbReference type="Proteomes" id="UP001501725">
    <property type="component" value="Unassembled WGS sequence"/>
</dbReference>
<dbReference type="PROSITE" id="PS51257">
    <property type="entry name" value="PROKAR_LIPOPROTEIN"/>
    <property type="match status" value="1"/>
</dbReference>
<accession>A0ABP8GDQ2</accession>
<evidence type="ECO:0000313" key="2">
    <source>
        <dbReference type="Proteomes" id="UP001501725"/>
    </source>
</evidence>